<comment type="caution">
    <text evidence="1">The sequence shown here is derived from an EMBL/GenBank/DDBJ whole genome shotgun (WGS) entry which is preliminary data.</text>
</comment>
<keyword evidence="2" id="KW-1185">Reference proteome</keyword>
<protein>
    <submittedName>
        <fullName evidence="1">Uncharacterized protein</fullName>
    </submittedName>
</protein>
<evidence type="ECO:0000313" key="1">
    <source>
        <dbReference type="EMBL" id="CAI6348448.1"/>
    </source>
</evidence>
<gene>
    <name evidence="1" type="ORF">MEUPH1_LOCUS5121</name>
</gene>
<proteinExistence type="predicted"/>
<organism evidence="1 2">
    <name type="scientific">Macrosiphum euphorbiae</name>
    <name type="common">potato aphid</name>
    <dbReference type="NCBI Taxonomy" id="13131"/>
    <lineage>
        <taxon>Eukaryota</taxon>
        <taxon>Metazoa</taxon>
        <taxon>Ecdysozoa</taxon>
        <taxon>Arthropoda</taxon>
        <taxon>Hexapoda</taxon>
        <taxon>Insecta</taxon>
        <taxon>Pterygota</taxon>
        <taxon>Neoptera</taxon>
        <taxon>Paraneoptera</taxon>
        <taxon>Hemiptera</taxon>
        <taxon>Sternorrhyncha</taxon>
        <taxon>Aphidomorpha</taxon>
        <taxon>Aphidoidea</taxon>
        <taxon>Aphididae</taxon>
        <taxon>Macrosiphini</taxon>
        <taxon>Macrosiphum</taxon>
    </lineage>
</organism>
<sequence length="155" mass="17189">MSLPCNKTSWLTDVSKSDEAGSKSSYGRVISYGRVWTSLSRRLSKRRTPRRIALRTTTGERSNGEYHAGTTADRTACNDGRAKNGGYYFGADGRKIMKFVCVQNDTTRNGHNTVRAVLLAQTAARYEIRVCAERHNTKRTRHCPGGAFGANGRKV</sequence>
<reference evidence="1 2" key="1">
    <citation type="submission" date="2023-01" db="EMBL/GenBank/DDBJ databases">
        <authorList>
            <person name="Whitehead M."/>
        </authorList>
    </citation>
    <scope>NUCLEOTIDE SEQUENCE [LARGE SCALE GENOMIC DNA]</scope>
</reference>
<dbReference type="EMBL" id="CARXXK010000001">
    <property type="protein sequence ID" value="CAI6348448.1"/>
    <property type="molecule type" value="Genomic_DNA"/>
</dbReference>
<dbReference type="Proteomes" id="UP001160148">
    <property type="component" value="Unassembled WGS sequence"/>
</dbReference>
<dbReference type="AlphaFoldDB" id="A0AAV0W052"/>
<accession>A0AAV0W052</accession>
<name>A0AAV0W052_9HEMI</name>
<evidence type="ECO:0000313" key="2">
    <source>
        <dbReference type="Proteomes" id="UP001160148"/>
    </source>
</evidence>